<name>A0A8S1BC04_ARCPL</name>
<sequence length="115" mass="11783">MEKPTVTELPPPYTATVPPGPSPQPAGAPGAPYPPPPPGYTPYGVAPPGAGFVPNYGATNIIIPPPIIAVGACPACRVGILEDDFTCLAPSNLTNVSGFEHVSNSLMSMAYRIRA</sequence>
<feature type="region of interest" description="Disordered" evidence="1">
    <location>
        <begin position="1"/>
        <end position="40"/>
    </location>
</feature>
<gene>
    <name evidence="2" type="ORF">APLA_LOCUS17383</name>
</gene>
<evidence type="ECO:0000256" key="1">
    <source>
        <dbReference type="SAM" id="MobiDB-lite"/>
    </source>
</evidence>
<proteinExistence type="predicted"/>
<dbReference type="InterPro" id="IPR019317">
    <property type="entry name" value="BRI3"/>
</dbReference>
<dbReference type="EMBL" id="CADEBC010000733">
    <property type="protein sequence ID" value="CAB3260300.1"/>
    <property type="molecule type" value="Genomic_DNA"/>
</dbReference>
<evidence type="ECO:0008006" key="4">
    <source>
        <dbReference type="Google" id="ProtNLM"/>
    </source>
</evidence>
<evidence type="ECO:0000313" key="2">
    <source>
        <dbReference type="EMBL" id="CAB3260300.1"/>
    </source>
</evidence>
<dbReference type="Pfam" id="PF10164">
    <property type="entry name" value="BRI3"/>
    <property type="match status" value="1"/>
</dbReference>
<protein>
    <recommendedName>
        <fullName evidence="4">Brain protein I3</fullName>
    </recommendedName>
</protein>
<organism evidence="2 3">
    <name type="scientific">Arctia plantaginis</name>
    <name type="common">Wood tiger moth</name>
    <name type="synonym">Phalaena plantaginis</name>
    <dbReference type="NCBI Taxonomy" id="874455"/>
    <lineage>
        <taxon>Eukaryota</taxon>
        <taxon>Metazoa</taxon>
        <taxon>Ecdysozoa</taxon>
        <taxon>Arthropoda</taxon>
        <taxon>Hexapoda</taxon>
        <taxon>Insecta</taxon>
        <taxon>Pterygota</taxon>
        <taxon>Neoptera</taxon>
        <taxon>Endopterygota</taxon>
        <taxon>Lepidoptera</taxon>
        <taxon>Glossata</taxon>
        <taxon>Ditrysia</taxon>
        <taxon>Noctuoidea</taxon>
        <taxon>Erebidae</taxon>
        <taxon>Arctiinae</taxon>
        <taxon>Arctia</taxon>
    </lineage>
</organism>
<accession>A0A8S1BC04</accession>
<dbReference type="AlphaFoldDB" id="A0A8S1BC04"/>
<reference evidence="2 3" key="1">
    <citation type="submission" date="2020-04" db="EMBL/GenBank/DDBJ databases">
        <authorList>
            <person name="Wallbank WR R."/>
            <person name="Pardo Diaz C."/>
            <person name="Kozak K."/>
            <person name="Martin S."/>
            <person name="Jiggins C."/>
            <person name="Moest M."/>
            <person name="Warren A I."/>
            <person name="Byers J.R.P. K."/>
            <person name="Montejo-Kovacevich G."/>
            <person name="Yen C E."/>
        </authorList>
    </citation>
    <scope>NUCLEOTIDE SEQUENCE [LARGE SCALE GENOMIC DNA]</scope>
</reference>
<dbReference type="Proteomes" id="UP000494106">
    <property type="component" value="Unassembled WGS sequence"/>
</dbReference>
<comment type="caution">
    <text evidence="2">The sequence shown here is derived from an EMBL/GenBank/DDBJ whole genome shotgun (WGS) entry which is preliminary data.</text>
</comment>
<dbReference type="OrthoDB" id="2564984at2759"/>
<feature type="compositionally biased region" description="Pro residues" evidence="1">
    <location>
        <begin position="9"/>
        <end position="40"/>
    </location>
</feature>
<evidence type="ECO:0000313" key="3">
    <source>
        <dbReference type="Proteomes" id="UP000494106"/>
    </source>
</evidence>
<keyword evidence="3" id="KW-1185">Reference proteome</keyword>